<protein>
    <submittedName>
        <fullName evidence="9">RagB/SusD family nutrient uptake outer membrane protein</fullName>
    </submittedName>
</protein>
<organism evidence="9 10">
    <name type="scientific">Arcticibacter tournemirensis</name>
    <dbReference type="NCBI Taxonomy" id="699437"/>
    <lineage>
        <taxon>Bacteria</taxon>
        <taxon>Pseudomonadati</taxon>
        <taxon>Bacteroidota</taxon>
        <taxon>Sphingobacteriia</taxon>
        <taxon>Sphingobacteriales</taxon>
        <taxon>Sphingobacteriaceae</taxon>
        <taxon>Arcticibacter</taxon>
    </lineage>
</organism>
<keyword evidence="4" id="KW-0472">Membrane</keyword>
<dbReference type="Gene3D" id="1.25.40.390">
    <property type="match status" value="1"/>
</dbReference>
<feature type="domain" description="RagB/SusD" evidence="7">
    <location>
        <begin position="375"/>
        <end position="528"/>
    </location>
</feature>
<dbReference type="InterPro" id="IPR011990">
    <property type="entry name" value="TPR-like_helical_dom_sf"/>
</dbReference>
<reference evidence="9 10" key="1">
    <citation type="submission" date="2018-12" db="EMBL/GenBank/DDBJ databases">
        <title>The Draft Genome Sequence of the Soil Bacterium Pedobacter tournemirensis R1.</title>
        <authorList>
            <person name="He J."/>
        </authorList>
    </citation>
    <scope>NUCLEOTIDE SEQUENCE [LARGE SCALE GENOMIC DNA]</scope>
    <source>
        <strain evidence="9 10">R1</strain>
    </source>
</reference>
<dbReference type="Gene3D" id="1.25.40.10">
    <property type="entry name" value="Tetratricopeptide repeat domain"/>
    <property type="match status" value="1"/>
</dbReference>
<evidence type="ECO:0000256" key="4">
    <source>
        <dbReference type="ARBA" id="ARBA00023136"/>
    </source>
</evidence>
<evidence type="ECO:0000256" key="6">
    <source>
        <dbReference type="SAM" id="SignalP"/>
    </source>
</evidence>
<dbReference type="GO" id="GO:0009279">
    <property type="term" value="C:cell outer membrane"/>
    <property type="evidence" value="ECO:0007669"/>
    <property type="project" value="UniProtKB-SubCell"/>
</dbReference>
<evidence type="ECO:0000256" key="1">
    <source>
        <dbReference type="ARBA" id="ARBA00004442"/>
    </source>
</evidence>
<name>A0A4Q0MA25_9SPHI</name>
<dbReference type="Gene3D" id="1.10.3780.10">
    <property type="entry name" value="SusD-like"/>
    <property type="match status" value="1"/>
</dbReference>
<dbReference type="AlphaFoldDB" id="A0A4Q0MA25"/>
<evidence type="ECO:0000259" key="7">
    <source>
        <dbReference type="Pfam" id="PF07980"/>
    </source>
</evidence>
<feature type="domain" description="SusD-like N-terminal" evidence="8">
    <location>
        <begin position="159"/>
        <end position="246"/>
    </location>
</feature>
<dbReference type="CDD" id="cd08977">
    <property type="entry name" value="SusD"/>
    <property type="match status" value="1"/>
</dbReference>
<keyword evidence="5" id="KW-0998">Cell outer membrane</keyword>
<accession>A0A4Q0MA25</accession>
<keyword evidence="3 6" id="KW-0732">Signal</keyword>
<comment type="similarity">
    <text evidence="2">Belongs to the SusD family.</text>
</comment>
<dbReference type="InterPro" id="IPR012944">
    <property type="entry name" value="SusD_RagB_dom"/>
</dbReference>
<comment type="caution">
    <text evidence="9">The sequence shown here is derived from an EMBL/GenBank/DDBJ whole genome shotgun (WGS) entry which is preliminary data.</text>
</comment>
<dbReference type="Pfam" id="PF07980">
    <property type="entry name" value="SusD_RagB"/>
    <property type="match status" value="1"/>
</dbReference>
<dbReference type="InterPro" id="IPR033985">
    <property type="entry name" value="SusD-like_N"/>
</dbReference>
<dbReference type="RefSeq" id="WP_128769535.1">
    <property type="nucleotide sequence ID" value="NZ_RXOC01000006.1"/>
</dbReference>
<evidence type="ECO:0000259" key="8">
    <source>
        <dbReference type="Pfam" id="PF14322"/>
    </source>
</evidence>
<proteinExistence type="inferred from homology"/>
<dbReference type="Pfam" id="PF14322">
    <property type="entry name" value="SusD-like_3"/>
    <property type="match status" value="1"/>
</dbReference>
<dbReference type="EMBL" id="RXOC01000006">
    <property type="protein sequence ID" value="RXF69833.1"/>
    <property type="molecule type" value="Genomic_DNA"/>
</dbReference>
<dbReference type="Proteomes" id="UP000290848">
    <property type="component" value="Unassembled WGS sequence"/>
</dbReference>
<feature type="signal peptide" evidence="6">
    <location>
        <begin position="1"/>
        <end position="23"/>
    </location>
</feature>
<evidence type="ECO:0000256" key="3">
    <source>
        <dbReference type="ARBA" id="ARBA00022729"/>
    </source>
</evidence>
<feature type="chain" id="PRO_5020424641" evidence="6">
    <location>
        <begin position="24"/>
        <end position="528"/>
    </location>
</feature>
<comment type="subcellular location">
    <subcellularLocation>
        <location evidence="1">Cell outer membrane</location>
    </subcellularLocation>
</comment>
<gene>
    <name evidence="9" type="ORF">EKH83_11340</name>
</gene>
<evidence type="ECO:0000313" key="9">
    <source>
        <dbReference type="EMBL" id="RXF69833.1"/>
    </source>
</evidence>
<sequence>MINRNYKILAMATVLLLAFSSCKKDLDLTPTNDITGDKAYADFNGYRSGVAKVYGSYATPSNTGTNTSDVAGQDPGFADFLRGYWNLQELPTDEAACAWIGDAGGGIQGLDYNSYVPSNVLILGMYARSLYQISVVNEFLRESTDAKVASRGISGNDAQEIKYFAAEARFIRAFQYWLLMDLFGNPPFITEENKVGKESPQQITRAKLFEYVESELLAIEPLLKETNEYGRVTKAADWALLARLYLNAGVYTGTTKYNEAAQYAAKVISSGRYSLHPVYANLFKGDNDKNNPEVILSINYDGVKTQNYGGTTYLINAAVNGDMGPAGFGIPNGGWGGNRSRPNLPNLFGDYKNTKDKRAMFWGDTPNITDISVFKQGLAVVKFTNLTSTGATPASVGGTYCSTDFPLFRLAEMYLVYAEAVARGGSGSTATALGYLNLLRQRAYGDASGNLSSFTVDDILNERGRELYWEGFRRTDLIRYGKYTSDSYLWPFKGGVASGRGLEAYKALYPLPISDVIANTNLTQNPGY</sequence>
<evidence type="ECO:0000256" key="2">
    <source>
        <dbReference type="ARBA" id="ARBA00006275"/>
    </source>
</evidence>
<dbReference type="PROSITE" id="PS51257">
    <property type="entry name" value="PROKAR_LIPOPROTEIN"/>
    <property type="match status" value="1"/>
</dbReference>
<evidence type="ECO:0000256" key="5">
    <source>
        <dbReference type="ARBA" id="ARBA00023237"/>
    </source>
</evidence>
<dbReference type="SUPFAM" id="SSF48452">
    <property type="entry name" value="TPR-like"/>
    <property type="match status" value="1"/>
</dbReference>
<evidence type="ECO:0000313" key="10">
    <source>
        <dbReference type="Proteomes" id="UP000290848"/>
    </source>
</evidence>